<evidence type="ECO:0000256" key="8">
    <source>
        <dbReference type="ARBA" id="ARBA00022840"/>
    </source>
</evidence>
<keyword evidence="8" id="KW-0067">ATP-binding</keyword>
<comment type="similarity">
    <text evidence="3">Belongs to the dihydroxyacetone kinase (DAK) family.</text>
</comment>
<dbReference type="OrthoDB" id="1724672at2759"/>
<dbReference type="InterPro" id="IPR004007">
    <property type="entry name" value="DhaL_dom"/>
</dbReference>
<keyword evidence="7" id="KW-0319">Glycerol metabolism</keyword>
<feature type="binding site" evidence="12">
    <location>
        <position position="111"/>
    </location>
    <ligand>
        <name>substrate</name>
    </ligand>
</feature>
<dbReference type="FunFam" id="3.40.50.10440:FF:000001">
    <property type="entry name" value="Dihydroxyacetone kinase, DhaK subunit"/>
    <property type="match status" value="1"/>
</dbReference>
<name>A0A6A5X8M1_9PLEO</name>
<evidence type="ECO:0000256" key="1">
    <source>
        <dbReference type="ARBA" id="ARBA00003264"/>
    </source>
</evidence>
<sequence>MVQTFYDDSDILVVESLESLVWTKPGLSFDKVSKETVLWENKFAGNHVALVAGGGAGHEPAHAGYVGNGMLTAAVSGSVFASPSVAQIFSGIKRIATPRGVLLIIKNYTGDMLHFYLAAEKARASLGIPTAVLVVGDDVAVGRKKSGKVGRRGLAGTVLVEKILGAYSLEVGTDLDDLLVLGKQITENLATIGASLQHVQIPGREPLLTSNDDQVEIGMGIHNEPGSQVLSPRPALAKLIDGMLDQLLNEQDDDKAYVQFSHAQDIVLLVNNLGGVSQLEFGGITTTIINSLAARSIKPIRILFGTYMTSLNGLGFSITLLNATRDMLKYIDVPTDAPGWIKARFLNKDDARTIHGSLEYDVAQPSLLSHPIIKFDWDTFSGTVTQACTRVIDAESRITYYDTIVGDGDCGITLARGAKSILTYMQHASAIDDIGSAILGLTDVIEQNMDGTSGALYGIFFAALAGALRNIEVDFMTSSEWIGVATTALGKLQQATPARQGDRTMMDALEPFIVGLSSGSTLPEAVDAARRGVEATKGMQASLGRAVYVESKAWELVPDPGAVGVLCILEAILESIHP</sequence>
<feature type="domain" description="DhaK" evidence="14">
    <location>
        <begin position="8"/>
        <end position="340"/>
    </location>
</feature>
<keyword evidence="6 15" id="KW-0418">Kinase</keyword>
<evidence type="ECO:0000259" key="13">
    <source>
        <dbReference type="PROSITE" id="PS51480"/>
    </source>
</evidence>
<feature type="binding site" evidence="12">
    <location>
        <position position="106"/>
    </location>
    <ligand>
        <name>substrate</name>
    </ligand>
</feature>
<evidence type="ECO:0000256" key="5">
    <source>
        <dbReference type="ARBA" id="ARBA00022741"/>
    </source>
</evidence>
<dbReference type="PROSITE" id="PS51480">
    <property type="entry name" value="DHAL"/>
    <property type="match status" value="1"/>
</dbReference>
<dbReference type="Gene3D" id="1.25.40.340">
    <property type="match status" value="1"/>
</dbReference>
<dbReference type="GeneID" id="54290249"/>
<dbReference type="PANTHER" id="PTHR28629:SF14">
    <property type="entry name" value="DIHYDROXYACETONE KINASE 1"/>
    <property type="match status" value="1"/>
</dbReference>
<evidence type="ECO:0000313" key="15">
    <source>
        <dbReference type="EMBL" id="KAF2009104.1"/>
    </source>
</evidence>
<evidence type="ECO:0000256" key="3">
    <source>
        <dbReference type="ARBA" id="ARBA00008757"/>
    </source>
</evidence>
<keyword evidence="4" id="KW-0808">Transferase</keyword>
<evidence type="ECO:0000256" key="12">
    <source>
        <dbReference type="PIRSR" id="PIRSR612734-2"/>
    </source>
</evidence>
<evidence type="ECO:0000256" key="9">
    <source>
        <dbReference type="ARBA" id="ARBA00047974"/>
    </source>
</evidence>
<dbReference type="GO" id="GO:0005524">
    <property type="term" value="F:ATP binding"/>
    <property type="evidence" value="ECO:0007669"/>
    <property type="project" value="UniProtKB-KW"/>
</dbReference>
<dbReference type="GO" id="GO:0050354">
    <property type="term" value="F:triokinase activity"/>
    <property type="evidence" value="ECO:0007669"/>
    <property type="project" value="UniProtKB-EC"/>
</dbReference>
<dbReference type="SUPFAM" id="SSF101473">
    <property type="entry name" value="DhaL-like"/>
    <property type="match status" value="1"/>
</dbReference>
<evidence type="ECO:0000256" key="10">
    <source>
        <dbReference type="ARBA" id="ARBA00048898"/>
    </source>
</evidence>
<feature type="domain" description="DhaL" evidence="13">
    <location>
        <begin position="378"/>
        <end position="574"/>
    </location>
</feature>
<feature type="binding site" evidence="12">
    <location>
        <begin position="55"/>
        <end position="58"/>
    </location>
    <ligand>
        <name>substrate</name>
    </ligand>
</feature>
<dbReference type="PROSITE" id="PS51481">
    <property type="entry name" value="DHAK"/>
    <property type="match status" value="1"/>
</dbReference>
<comment type="catalytic activity">
    <reaction evidence="10">
        <text>dihydroxyacetone + ATP = dihydroxyacetone phosphate + ADP + H(+)</text>
        <dbReference type="Rhea" id="RHEA:15773"/>
        <dbReference type="ChEBI" id="CHEBI:15378"/>
        <dbReference type="ChEBI" id="CHEBI:16016"/>
        <dbReference type="ChEBI" id="CHEBI:30616"/>
        <dbReference type="ChEBI" id="CHEBI:57642"/>
        <dbReference type="ChEBI" id="CHEBI:456216"/>
        <dbReference type="EC" id="2.7.1.29"/>
    </reaction>
</comment>
<dbReference type="EMBL" id="ML978080">
    <property type="protein sequence ID" value="KAF2009104.1"/>
    <property type="molecule type" value="Genomic_DNA"/>
</dbReference>
<comment type="catalytic activity">
    <reaction evidence="9">
        <text>D-glyceraldehyde + ATP = D-glyceraldehyde 3-phosphate + ADP + H(+)</text>
        <dbReference type="Rhea" id="RHEA:13941"/>
        <dbReference type="ChEBI" id="CHEBI:15378"/>
        <dbReference type="ChEBI" id="CHEBI:17378"/>
        <dbReference type="ChEBI" id="CHEBI:30616"/>
        <dbReference type="ChEBI" id="CHEBI:59776"/>
        <dbReference type="ChEBI" id="CHEBI:456216"/>
        <dbReference type="EC" id="2.7.1.28"/>
    </reaction>
</comment>
<keyword evidence="16" id="KW-1185">Reference proteome</keyword>
<dbReference type="InterPro" id="IPR050861">
    <property type="entry name" value="Dihydroxyacetone_Kinase"/>
</dbReference>
<dbReference type="GO" id="GO:0019588">
    <property type="term" value="P:anaerobic glycerol catabolic process"/>
    <property type="evidence" value="ECO:0007669"/>
    <property type="project" value="UniProtKB-UniPathway"/>
</dbReference>
<evidence type="ECO:0000256" key="7">
    <source>
        <dbReference type="ARBA" id="ARBA00022798"/>
    </source>
</evidence>
<dbReference type="UniPathway" id="UPA00617">
    <property type="reaction ID" value="UER00669"/>
</dbReference>
<evidence type="ECO:0000256" key="6">
    <source>
        <dbReference type="ARBA" id="ARBA00022777"/>
    </source>
</evidence>
<evidence type="ECO:0000256" key="4">
    <source>
        <dbReference type="ARBA" id="ARBA00022679"/>
    </source>
</evidence>
<dbReference type="InterPro" id="IPR036117">
    <property type="entry name" value="DhaL_dom_sf"/>
</dbReference>
<dbReference type="Pfam" id="PF02733">
    <property type="entry name" value="Dak1"/>
    <property type="match status" value="1"/>
</dbReference>
<organism evidence="15 16">
    <name type="scientific">Aaosphaeria arxii CBS 175.79</name>
    <dbReference type="NCBI Taxonomy" id="1450172"/>
    <lineage>
        <taxon>Eukaryota</taxon>
        <taxon>Fungi</taxon>
        <taxon>Dikarya</taxon>
        <taxon>Ascomycota</taxon>
        <taxon>Pezizomycotina</taxon>
        <taxon>Dothideomycetes</taxon>
        <taxon>Pleosporomycetidae</taxon>
        <taxon>Pleosporales</taxon>
        <taxon>Pleosporales incertae sedis</taxon>
        <taxon>Aaosphaeria</taxon>
    </lineage>
</organism>
<gene>
    <name evidence="15" type="ORF">BU24DRAFT_474585</name>
</gene>
<dbReference type="GO" id="GO:0005829">
    <property type="term" value="C:cytosol"/>
    <property type="evidence" value="ECO:0007669"/>
    <property type="project" value="TreeGrafter"/>
</dbReference>
<dbReference type="FunFam" id="1.25.40.340:FF:000001">
    <property type="entry name" value="Dihydroxyacetone kinase 1"/>
    <property type="match status" value="1"/>
</dbReference>
<evidence type="ECO:0000259" key="14">
    <source>
        <dbReference type="PROSITE" id="PS51481"/>
    </source>
</evidence>
<dbReference type="GO" id="GO:0004371">
    <property type="term" value="F:glycerone kinase activity"/>
    <property type="evidence" value="ECO:0007669"/>
    <property type="project" value="UniProtKB-EC"/>
</dbReference>
<dbReference type="SMART" id="SM01120">
    <property type="entry name" value="Dak2"/>
    <property type="match status" value="1"/>
</dbReference>
<comment type="function">
    <text evidence="1">Catalyzes both the phosphorylation of dihydroxyacetone and of glyceraldehyde.</text>
</comment>
<dbReference type="PANTHER" id="PTHR28629">
    <property type="entry name" value="TRIOKINASE/FMN CYCLASE"/>
    <property type="match status" value="1"/>
</dbReference>
<comment type="pathway">
    <text evidence="2">Polyol metabolism; glycerol fermentation; glycerone phosphate from glycerol (oxidative route): step 2/2.</text>
</comment>
<dbReference type="Proteomes" id="UP000799778">
    <property type="component" value="Unassembled WGS sequence"/>
</dbReference>
<dbReference type="InterPro" id="IPR012734">
    <property type="entry name" value="DhaK_ATP"/>
</dbReference>
<dbReference type="AlphaFoldDB" id="A0A6A5X8M1"/>
<evidence type="ECO:0000313" key="16">
    <source>
        <dbReference type="Proteomes" id="UP000799778"/>
    </source>
</evidence>
<proteinExistence type="inferred from homology"/>
<dbReference type="InterPro" id="IPR004006">
    <property type="entry name" value="DhaK_dom"/>
</dbReference>
<dbReference type="Gene3D" id="3.40.50.10440">
    <property type="entry name" value="Dihydroxyacetone kinase, domain 1"/>
    <property type="match status" value="1"/>
</dbReference>
<dbReference type="FunFam" id="3.30.1180.20:FF:000001">
    <property type="entry name" value="Dihydroxyacetone kinase 1"/>
    <property type="match status" value="1"/>
</dbReference>
<dbReference type="Pfam" id="PF02734">
    <property type="entry name" value="Dak2"/>
    <property type="match status" value="1"/>
</dbReference>
<dbReference type="RefSeq" id="XP_033377443.1">
    <property type="nucleotide sequence ID" value="XM_033532852.1"/>
</dbReference>
<dbReference type="NCBIfam" id="TIGR02361">
    <property type="entry name" value="dak_ATP"/>
    <property type="match status" value="1"/>
</dbReference>
<evidence type="ECO:0000256" key="11">
    <source>
        <dbReference type="PIRSR" id="PIRSR612734-1"/>
    </source>
</evidence>
<dbReference type="Gene3D" id="3.30.1180.20">
    <property type="entry name" value="Dihydroxyacetone kinase, domain 2"/>
    <property type="match status" value="1"/>
</dbReference>
<keyword evidence="5" id="KW-0547">Nucleotide-binding</keyword>
<feature type="active site" description="Tele-hemiaminal-histidine intermediate" evidence="11">
    <location>
        <position position="222"/>
    </location>
</feature>
<evidence type="ECO:0000256" key="2">
    <source>
        <dbReference type="ARBA" id="ARBA00004778"/>
    </source>
</evidence>
<dbReference type="SUPFAM" id="SSF82549">
    <property type="entry name" value="DAK1/DegV-like"/>
    <property type="match status" value="1"/>
</dbReference>
<reference evidence="15" key="1">
    <citation type="journal article" date="2020" name="Stud. Mycol.">
        <title>101 Dothideomycetes genomes: a test case for predicting lifestyles and emergence of pathogens.</title>
        <authorList>
            <person name="Haridas S."/>
            <person name="Albert R."/>
            <person name="Binder M."/>
            <person name="Bloem J."/>
            <person name="Labutti K."/>
            <person name="Salamov A."/>
            <person name="Andreopoulos B."/>
            <person name="Baker S."/>
            <person name="Barry K."/>
            <person name="Bills G."/>
            <person name="Bluhm B."/>
            <person name="Cannon C."/>
            <person name="Castanera R."/>
            <person name="Culley D."/>
            <person name="Daum C."/>
            <person name="Ezra D."/>
            <person name="Gonzalez J."/>
            <person name="Henrissat B."/>
            <person name="Kuo A."/>
            <person name="Liang C."/>
            <person name="Lipzen A."/>
            <person name="Lutzoni F."/>
            <person name="Magnuson J."/>
            <person name="Mondo S."/>
            <person name="Nolan M."/>
            <person name="Ohm R."/>
            <person name="Pangilinan J."/>
            <person name="Park H.-J."/>
            <person name="Ramirez L."/>
            <person name="Alfaro M."/>
            <person name="Sun H."/>
            <person name="Tritt A."/>
            <person name="Yoshinaga Y."/>
            <person name="Zwiers L.-H."/>
            <person name="Turgeon B."/>
            <person name="Goodwin S."/>
            <person name="Spatafora J."/>
            <person name="Crous P."/>
            <person name="Grigoriev I."/>
        </authorList>
    </citation>
    <scope>NUCLEOTIDE SEQUENCE</scope>
    <source>
        <strain evidence="15">CBS 175.79</strain>
    </source>
</reference>
<protein>
    <submittedName>
        <fullName evidence="15">Dihydroxyacetone kinase</fullName>
    </submittedName>
</protein>
<accession>A0A6A5X8M1</accession>